<dbReference type="GO" id="GO:0009675">
    <property type="term" value="F:high-affinity sulfate:proton symporter activity"/>
    <property type="evidence" value="ECO:0007669"/>
    <property type="project" value="TreeGrafter"/>
</dbReference>
<evidence type="ECO:0008006" key="13">
    <source>
        <dbReference type="Google" id="ProtNLM"/>
    </source>
</evidence>
<evidence type="ECO:0000256" key="5">
    <source>
        <dbReference type="ARBA" id="ARBA00022605"/>
    </source>
</evidence>
<feature type="transmembrane region" description="Helical" evidence="10">
    <location>
        <begin position="69"/>
        <end position="90"/>
    </location>
</feature>
<dbReference type="RefSeq" id="WP_338236176.1">
    <property type="nucleotide sequence ID" value="NZ_BQKE01000001.1"/>
</dbReference>
<dbReference type="GO" id="GO:0000103">
    <property type="term" value="P:sulfate assimilation"/>
    <property type="evidence" value="ECO:0007669"/>
    <property type="project" value="TreeGrafter"/>
</dbReference>
<dbReference type="InterPro" id="IPR050480">
    <property type="entry name" value="CysZ-like"/>
</dbReference>
<keyword evidence="2" id="KW-0813">Transport</keyword>
<feature type="transmembrane region" description="Helical" evidence="10">
    <location>
        <begin position="25"/>
        <end position="48"/>
    </location>
</feature>
<feature type="transmembrane region" description="Helical" evidence="10">
    <location>
        <begin position="152"/>
        <end position="175"/>
    </location>
</feature>
<dbReference type="AlphaFoldDB" id="A0AAN4VUY3"/>
<keyword evidence="4" id="KW-0997">Cell inner membrane</keyword>
<dbReference type="Proteomes" id="UP001310022">
    <property type="component" value="Unassembled WGS sequence"/>
</dbReference>
<evidence type="ECO:0000256" key="7">
    <source>
        <dbReference type="ARBA" id="ARBA00022989"/>
    </source>
</evidence>
<organism evidence="11 12">
    <name type="scientific">Persicobacter diffluens</name>
    <dbReference type="NCBI Taxonomy" id="981"/>
    <lineage>
        <taxon>Bacteria</taxon>
        <taxon>Pseudomonadati</taxon>
        <taxon>Bacteroidota</taxon>
        <taxon>Cytophagia</taxon>
        <taxon>Cytophagales</taxon>
        <taxon>Persicobacteraceae</taxon>
        <taxon>Persicobacter</taxon>
    </lineage>
</organism>
<evidence type="ECO:0000256" key="10">
    <source>
        <dbReference type="SAM" id="Phobius"/>
    </source>
</evidence>
<dbReference type="EMBL" id="BQKE01000001">
    <property type="protein sequence ID" value="GJM60426.1"/>
    <property type="molecule type" value="Genomic_DNA"/>
</dbReference>
<keyword evidence="7 10" id="KW-1133">Transmembrane helix</keyword>
<dbReference type="InterPro" id="IPR059112">
    <property type="entry name" value="CysZ/EI24"/>
</dbReference>
<evidence type="ECO:0000313" key="11">
    <source>
        <dbReference type="EMBL" id="GJM60426.1"/>
    </source>
</evidence>
<evidence type="ECO:0000256" key="8">
    <source>
        <dbReference type="ARBA" id="ARBA00023032"/>
    </source>
</evidence>
<reference evidence="11 12" key="1">
    <citation type="submission" date="2021-12" db="EMBL/GenBank/DDBJ databases">
        <title>Genome sequencing of bacteria with rrn-lacking chromosome and rrn-plasmid.</title>
        <authorList>
            <person name="Anda M."/>
            <person name="Iwasaki W."/>
        </authorList>
    </citation>
    <scope>NUCLEOTIDE SEQUENCE [LARGE SCALE GENOMIC DNA]</scope>
    <source>
        <strain evidence="11 12">NBRC 15940</strain>
    </source>
</reference>
<keyword evidence="3" id="KW-1003">Cell membrane</keyword>
<comment type="subcellular location">
    <subcellularLocation>
        <location evidence="1">Membrane</location>
        <topology evidence="1">Multi-pass membrane protein</topology>
    </subcellularLocation>
</comment>
<evidence type="ECO:0000256" key="6">
    <source>
        <dbReference type="ARBA" id="ARBA00022692"/>
    </source>
</evidence>
<accession>A0AAN4VUY3</accession>
<name>A0AAN4VUY3_9BACT</name>
<keyword evidence="5" id="KW-0028">Amino-acid biosynthesis</keyword>
<feature type="transmembrane region" description="Helical" evidence="10">
    <location>
        <begin position="217"/>
        <end position="241"/>
    </location>
</feature>
<dbReference type="GO" id="GO:0019344">
    <property type="term" value="P:cysteine biosynthetic process"/>
    <property type="evidence" value="ECO:0007669"/>
    <property type="project" value="TreeGrafter"/>
</dbReference>
<evidence type="ECO:0000256" key="9">
    <source>
        <dbReference type="ARBA" id="ARBA00023136"/>
    </source>
</evidence>
<evidence type="ECO:0000313" key="12">
    <source>
        <dbReference type="Proteomes" id="UP001310022"/>
    </source>
</evidence>
<evidence type="ECO:0000256" key="1">
    <source>
        <dbReference type="ARBA" id="ARBA00004141"/>
    </source>
</evidence>
<feature type="transmembrane region" description="Helical" evidence="10">
    <location>
        <begin position="96"/>
        <end position="113"/>
    </location>
</feature>
<keyword evidence="6 10" id="KW-0812">Transmembrane</keyword>
<comment type="caution">
    <text evidence="11">The sequence shown here is derived from an EMBL/GenBank/DDBJ whole genome shotgun (WGS) entry which is preliminary data.</text>
</comment>
<keyword evidence="12" id="KW-1185">Reference proteome</keyword>
<protein>
    <recommendedName>
        <fullName evidence="13">EI24 domain-containing protein</fullName>
    </recommendedName>
</protein>
<evidence type="ECO:0000256" key="3">
    <source>
        <dbReference type="ARBA" id="ARBA00022475"/>
    </source>
</evidence>
<dbReference type="PANTHER" id="PTHR37468">
    <property type="entry name" value="SULFATE TRANSPORTER CYSZ"/>
    <property type="match status" value="1"/>
</dbReference>
<evidence type="ECO:0000256" key="4">
    <source>
        <dbReference type="ARBA" id="ARBA00022519"/>
    </source>
</evidence>
<dbReference type="GO" id="GO:0005886">
    <property type="term" value="C:plasma membrane"/>
    <property type="evidence" value="ECO:0007669"/>
    <property type="project" value="TreeGrafter"/>
</dbReference>
<dbReference type="Pfam" id="PF07264">
    <property type="entry name" value="EI24"/>
    <property type="match status" value="1"/>
</dbReference>
<evidence type="ECO:0000256" key="2">
    <source>
        <dbReference type="ARBA" id="ARBA00022448"/>
    </source>
</evidence>
<keyword evidence="8" id="KW-0764">Sulfate transport</keyword>
<keyword evidence="9 10" id="KW-0472">Membrane</keyword>
<dbReference type="PANTHER" id="PTHR37468:SF1">
    <property type="entry name" value="SULFATE TRANSPORTER CYSZ"/>
    <property type="match status" value="1"/>
</dbReference>
<proteinExistence type="predicted"/>
<sequence length="250" mass="28854">MIFEEIIYSVRQYPRAWKFIKAQGLWWIFVIPFFLAILLFLLFVWGGNEMVDNMWLFLAAYFPDKASSGFMKFLEGLFHIVVKLLLLLFYLKINRYFLLILLSPFFSYVSEVVQSRMTGKKKKNSLKIVFSDAIRGVRIAGRNLFLELSFSLLIFVASFIFPFGFPIYSILLLGVESYFWGFSMLDLRNEFHSVPVKDSLEEVKKHPGLAIGNGLPMILGLLVPVLGITFMPMFALVAGAFSANDRFLFR</sequence>
<gene>
    <name evidence="11" type="ORF">PEDI_09780</name>
</gene>